<reference evidence="2 3" key="1">
    <citation type="submission" date="2015-11" db="EMBL/GenBank/DDBJ databases">
        <title>Genomic analysis of 38 Legionella species identifies large and diverse effector repertoires.</title>
        <authorList>
            <person name="Burstein D."/>
            <person name="Amaro F."/>
            <person name="Zusman T."/>
            <person name="Lifshitz Z."/>
            <person name="Cohen O."/>
            <person name="Gilbert J.A."/>
            <person name="Pupko T."/>
            <person name="Shuman H.A."/>
            <person name="Segal G."/>
        </authorList>
    </citation>
    <scope>NUCLEOTIDE SEQUENCE [LARGE SCALE GENOMIC DNA]</scope>
    <source>
        <strain evidence="2 3">CDC#1442-AUS-E</strain>
    </source>
</reference>
<dbReference type="PATRIC" id="fig|45073.5.peg.1045"/>
<evidence type="ECO:0000313" key="2">
    <source>
        <dbReference type="EMBL" id="KTD52146.1"/>
    </source>
</evidence>
<evidence type="ECO:0000256" key="1">
    <source>
        <dbReference type="SAM" id="Coils"/>
    </source>
</evidence>
<comment type="caution">
    <text evidence="2">The sequence shown here is derived from an EMBL/GenBank/DDBJ whole genome shotgun (WGS) entry which is preliminary data.</text>
</comment>
<name>A0A0W0Y675_9GAMM</name>
<sequence>MLENIEVMLQGLKSRLPELAWNLSKPGVQISWQSLPPGIFHYQFEPKAENFIDEIKRDIERLAIQVNSQAANYLAERIHQKINILVRLCQCKASIKKTEDTASFMLQALSTRQQWLASLEEQIQSFTEQRDALAARLSALDDRKEQQLVLMAELGAAEKRLTEAQETYAKAINQHF</sequence>
<proteinExistence type="predicted"/>
<dbReference type="Proteomes" id="UP000054618">
    <property type="component" value="Unassembled WGS sequence"/>
</dbReference>
<dbReference type="AlphaFoldDB" id="A0A0W0Y675"/>
<organism evidence="2 3">
    <name type="scientific">Legionella quinlivanii</name>
    <dbReference type="NCBI Taxonomy" id="45073"/>
    <lineage>
        <taxon>Bacteria</taxon>
        <taxon>Pseudomonadati</taxon>
        <taxon>Pseudomonadota</taxon>
        <taxon>Gammaproteobacteria</taxon>
        <taxon>Legionellales</taxon>
        <taxon>Legionellaceae</taxon>
        <taxon>Legionella</taxon>
    </lineage>
</organism>
<dbReference type="Pfam" id="PF07445">
    <property type="entry name" value="PriC"/>
    <property type="match status" value="1"/>
</dbReference>
<protein>
    <submittedName>
        <fullName evidence="2">Coiled-coil protein</fullName>
    </submittedName>
</protein>
<gene>
    <name evidence="2" type="ORF">Lqui_0990</name>
</gene>
<evidence type="ECO:0000313" key="3">
    <source>
        <dbReference type="Proteomes" id="UP000054618"/>
    </source>
</evidence>
<keyword evidence="3" id="KW-1185">Reference proteome</keyword>
<accession>A0A0W0Y675</accession>
<dbReference type="InterPro" id="IPR010890">
    <property type="entry name" value="PriC"/>
</dbReference>
<feature type="coiled-coil region" evidence="1">
    <location>
        <begin position="116"/>
        <end position="174"/>
    </location>
</feature>
<dbReference type="RefSeq" id="WP_058507078.1">
    <property type="nucleotide sequence ID" value="NZ_CAAAIK010000006.1"/>
</dbReference>
<dbReference type="EMBL" id="LNYS01000006">
    <property type="protein sequence ID" value="KTD52146.1"/>
    <property type="molecule type" value="Genomic_DNA"/>
</dbReference>
<dbReference type="OrthoDB" id="5649075at2"/>
<keyword evidence="1" id="KW-0175">Coiled coil</keyword>